<dbReference type="WBParaSite" id="nRc.2.0.1.t25050-RA">
    <property type="protein sequence ID" value="nRc.2.0.1.t25050-RA"/>
    <property type="gene ID" value="nRc.2.0.1.g25050"/>
</dbReference>
<proteinExistence type="predicted"/>
<sequence length="72" mass="8056">MKIDKDFIGPFIVVENSEIAKNVIMIDNLDCTGQSQKVSLLQVEPYMPPMALAILESDDSYPPKLENDSENL</sequence>
<dbReference type="AlphaFoldDB" id="A0A915JEV4"/>
<protein>
    <submittedName>
        <fullName evidence="2">Uncharacterized protein</fullName>
    </submittedName>
</protein>
<name>A0A915JEV4_ROMCU</name>
<organism evidence="1 2">
    <name type="scientific">Romanomermis culicivorax</name>
    <name type="common">Nematode worm</name>
    <dbReference type="NCBI Taxonomy" id="13658"/>
    <lineage>
        <taxon>Eukaryota</taxon>
        <taxon>Metazoa</taxon>
        <taxon>Ecdysozoa</taxon>
        <taxon>Nematoda</taxon>
        <taxon>Enoplea</taxon>
        <taxon>Dorylaimia</taxon>
        <taxon>Mermithida</taxon>
        <taxon>Mermithoidea</taxon>
        <taxon>Mermithidae</taxon>
        <taxon>Romanomermis</taxon>
    </lineage>
</organism>
<evidence type="ECO:0000313" key="2">
    <source>
        <dbReference type="WBParaSite" id="nRc.2.0.1.t25050-RA"/>
    </source>
</evidence>
<accession>A0A915JEV4</accession>
<keyword evidence="1" id="KW-1185">Reference proteome</keyword>
<dbReference type="Proteomes" id="UP000887565">
    <property type="component" value="Unplaced"/>
</dbReference>
<evidence type="ECO:0000313" key="1">
    <source>
        <dbReference type="Proteomes" id="UP000887565"/>
    </source>
</evidence>
<reference evidence="2" key="1">
    <citation type="submission" date="2022-11" db="UniProtKB">
        <authorList>
            <consortium name="WormBaseParasite"/>
        </authorList>
    </citation>
    <scope>IDENTIFICATION</scope>
</reference>